<evidence type="ECO:0000256" key="8">
    <source>
        <dbReference type="ARBA" id="ARBA00022764"/>
    </source>
</evidence>
<comment type="similarity">
    <text evidence="2 12">Belongs to the NapB family.</text>
</comment>
<accession>A0ABW4XRD9</accession>
<dbReference type="PANTHER" id="PTHR38604:SF1">
    <property type="entry name" value="PERIPLASMIC NITRATE REDUCTASE, ELECTRON TRANSFER SUBUNIT"/>
    <property type="match status" value="1"/>
</dbReference>
<evidence type="ECO:0000256" key="7">
    <source>
        <dbReference type="ARBA" id="ARBA00022729"/>
    </source>
</evidence>
<reference evidence="14" key="1">
    <citation type="journal article" date="2019" name="Int. J. Syst. Evol. Microbiol.">
        <title>The Global Catalogue of Microorganisms (GCM) 10K type strain sequencing project: providing services to taxonomists for standard genome sequencing and annotation.</title>
        <authorList>
            <consortium name="The Broad Institute Genomics Platform"/>
            <consortium name="The Broad Institute Genome Sequencing Center for Infectious Disease"/>
            <person name="Wu L."/>
            <person name="Ma J."/>
        </authorList>
    </citation>
    <scope>NUCLEOTIDE SEQUENCE [LARGE SCALE GENOMIC DNA]</scope>
    <source>
        <strain evidence="14">CGMCC 1.10992</strain>
    </source>
</reference>
<name>A0ABW4XRD9_9GAMM</name>
<keyword evidence="8 12" id="KW-0574">Periplasm</keyword>
<protein>
    <recommendedName>
        <fullName evidence="3 12">Periplasmic nitrate reductase, electron transfer subunit</fullName>
    </recommendedName>
    <alternativeName>
        <fullName evidence="11 12">Diheme cytochrome c NapB</fullName>
    </alternativeName>
</protein>
<dbReference type="EMBL" id="JBHUHT010000015">
    <property type="protein sequence ID" value="MFD2097043.1"/>
    <property type="molecule type" value="Genomic_DNA"/>
</dbReference>
<dbReference type="Gene3D" id="1.10.1130.10">
    <property type="entry name" value="Flavocytochrome C3, Chain A"/>
    <property type="match status" value="1"/>
</dbReference>
<comment type="subcellular location">
    <subcellularLocation>
        <location evidence="1 12">Periplasm</location>
    </subcellularLocation>
</comment>
<comment type="function">
    <text evidence="12">Electron transfer subunit of the periplasmic nitrate reductase complex NapAB.</text>
</comment>
<proteinExistence type="inferred from homology"/>
<evidence type="ECO:0000256" key="2">
    <source>
        <dbReference type="ARBA" id="ARBA00007368"/>
    </source>
</evidence>
<keyword evidence="9 12" id="KW-0249">Electron transport</keyword>
<evidence type="ECO:0000256" key="1">
    <source>
        <dbReference type="ARBA" id="ARBA00004418"/>
    </source>
</evidence>
<evidence type="ECO:0000256" key="6">
    <source>
        <dbReference type="ARBA" id="ARBA00022723"/>
    </source>
</evidence>
<evidence type="ECO:0000256" key="4">
    <source>
        <dbReference type="ARBA" id="ARBA00022448"/>
    </source>
</evidence>
<keyword evidence="6" id="KW-0479">Metal-binding</keyword>
<evidence type="ECO:0000256" key="5">
    <source>
        <dbReference type="ARBA" id="ARBA00022617"/>
    </source>
</evidence>
<evidence type="ECO:0000256" key="9">
    <source>
        <dbReference type="ARBA" id="ARBA00022982"/>
    </source>
</evidence>
<comment type="caution">
    <text evidence="13">The sequence shown here is derived from an EMBL/GenBank/DDBJ whole genome shotgun (WGS) entry which is preliminary data.</text>
</comment>
<dbReference type="SUPFAM" id="SSF48695">
    <property type="entry name" value="Multiheme cytochromes"/>
    <property type="match status" value="1"/>
</dbReference>
<keyword evidence="7" id="KW-0732">Signal</keyword>
<sequence length="154" mass="17637">MKTIKLITGLFVLLITTVVWARVEVATLRGNTPLNEEGKPPMMAQVVNDDEKLQRAYPMQPPIIPHKIDGYQVDMNTNTCLSCHSRKRTPESQAPMVSVTHFMDRDGNFLADVSPRRYFCQQCHVTQDKVRPLVENQFKDVDLVLKEEQAKQVK</sequence>
<dbReference type="Pfam" id="PF03892">
    <property type="entry name" value="NapB"/>
    <property type="match status" value="1"/>
</dbReference>
<evidence type="ECO:0000313" key="13">
    <source>
        <dbReference type="EMBL" id="MFD2097043.1"/>
    </source>
</evidence>
<dbReference type="PANTHER" id="PTHR38604">
    <property type="entry name" value="PERIPLASMIC NITRATE REDUCTASE, ELECTRON TRANSFER SUBUNIT"/>
    <property type="match status" value="1"/>
</dbReference>
<dbReference type="PIRSF" id="PIRSF006105">
    <property type="entry name" value="NapB"/>
    <property type="match status" value="1"/>
</dbReference>
<organism evidence="13 14">
    <name type="scientific">Corallincola platygyrae</name>
    <dbReference type="NCBI Taxonomy" id="1193278"/>
    <lineage>
        <taxon>Bacteria</taxon>
        <taxon>Pseudomonadati</taxon>
        <taxon>Pseudomonadota</taxon>
        <taxon>Gammaproteobacteria</taxon>
        <taxon>Alteromonadales</taxon>
        <taxon>Psychromonadaceae</taxon>
        <taxon>Corallincola</taxon>
    </lineage>
</organism>
<evidence type="ECO:0000256" key="11">
    <source>
        <dbReference type="ARBA" id="ARBA00031832"/>
    </source>
</evidence>
<dbReference type="RefSeq" id="WP_345339622.1">
    <property type="nucleotide sequence ID" value="NZ_BAABLI010000010.1"/>
</dbReference>
<comment type="subunit">
    <text evidence="12">Component of the periplasmic nitrate reductase NapAB complex composed of NapA and NapB.</text>
</comment>
<keyword evidence="10" id="KW-0408">Iron</keyword>
<dbReference type="InterPro" id="IPR005591">
    <property type="entry name" value="NapB"/>
</dbReference>
<dbReference type="InterPro" id="IPR036280">
    <property type="entry name" value="Multihaem_cyt_sf"/>
</dbReference>
<evidence type="ECO:0000256" key="10">
    <source>
        <dbReference type="ARBA" id="ARBA00023004"/>
    </source>
</evidence>
<keyword evidence="14" id="KW-1185">Reference proteome</keyword>
<dbReference type="Proteomes" id="UP001597380">
    <property type="component" value="Unassembled WGS sequence"/>
</dbReference>
<gene>
    <name evidence="13" type="ORF">ACFSJ3_13685</name>
</gene>
<keyword evidence="5" id="KW-0349">Heme</keyword>
<evidence type="ECO:0000313" key="14">
    <source>
        <dbReference type="Proteomes" id="UP001597380"/>
    </source>
</evidence>
<keyword evidence="4 12" id="KW-0813">Transport</keyword>
<evidence type="ECO:0000256" key="12">
    <source>
        <dbReference type="PIRNR" id="PIRNR006105"/>
    </source>
</evidence>
<evidence type="ECO:0000256" key="3">
    <source>
        <dbReference type="ARBA" id="ARBA00013773"/>
    </source>
</evidence>